<dbReference type="InterPro" id="IPR011990">
    <property type="entry name" value="TPR-like_helical_dom_sf"/>
</dbReference>
<dbReference type="PROSITE" id="PS50943">
    <property type="entry name" value="HTH_CROC1"/>
    <property type="match status" value="1"/>
</dbReference>
<dbReference type="InterPro" id="IPR001387">
    <property type="entry name" value="Cro/C1-type_HTH"/>
</dbReference>
<dbReference type="SUPFAM" id="SSF47413">
    <property type="entry name" value="lambda repressor-like DNA-binding domains"/>
    <property type="match status" value="1"/>
</dbReference>
<dbReference type="InterPro" id="IPR051476">
    <property type="entry name" value="Bac_ResReg_Asp_Phosphatase"/>
</dbReference>
<gene>
    <name evidence="8" type="ORF">OS242_11240</name>
</gene>
<keyword evidence="9" id="KW-1185">Reference proteome</keyword>
<evidence type="ECO:0000259" key="7">
    <source>
        <dbReference type="PROSITE" id="PS50943"/>
    </source>
</evidence>
<dbReference type="InterPro" id="IPR010982">
    <property type="entry name" value="Lambda_DNA-bd_dom_sf"/>
</dbReference>
<dbReference type="PROSITE" id="PS50005">
    <property type="entry name" value="TPR"/>
    <property type="match status" value="2"/>
</dbReference>
<dbReference type="Pfam" id="PF01381">
    <property type="entry name" value="HTH_3"/>
    <property type="match status" value="1"/>
</dbReference>
<sequence>MFSLGQRIRELRLKQGLTQIDLAKELCTPSMISQIESDKARPSYKMLFAIAERLDVPLEKLLVDVDLNMEYVSTYKMARAMVRSKRFASAIPLLRDLLETPRAQISTMDILFELGVCLVQTNELAEAEQTLTQVQELAIMRQDHQLLAAVWKELGEIEFRHRRYQLAVHHWQKALANAEQMDEQDVYLKAELLYRMGQTYNQTGQAVEALELYDRAARMYESMESLHEMAQVYLGLGISYQQMNDHEKAAEYSERAASIFEGLENVLMTIKTEIHNASLYAQTGRVVEAEEMLMRAIHKLSGMGDKEIEGIAYAELAQVFLCKGDMDQAEAACQQARMLLPELHLDQAKINRTLGEVALCRGQTEEAIRRLQMAVDGYRRLDAARECEETMYRLAQIYRSQGEYERQAEVLEKMRDVVKEALGRRGIEL</sequence>
<dbReference type="InterPro" id="IPR019734">
    <property type="entry name" value="TPR_rpt"/>
</dbReference>
<evidence type="ECO:0000313" key="8">
    <source>
        <dbReference type="EMBL" id="MCX7570537.1"/>
    </source>
</evidence>
<feature type="repeat" description="TPR" evidence="6">
    <location>
        <begin position="190"/>
        <end position="223"/>
    </location>
</feature>
<keyword evidence="3" id="KW-0677">Repeat</keyword>
<dbReference type="Gene3D" id="1.10.260.40">
    <property type="entry name" value="lambda repressor-like DNA-binding domains"/>
    <property type="match status" value="1"/>
</dbReference>
<proteinExistence type="inferred from homology"/>
<dbReference type="SMART" id="SM00530">
    <property type="entry name" value="HTH_XRE"/>
    <property type="match status" value="1"/>
</dbReference>
<dbReference type="RefSeq" id="WP_267151789.1">
    <property type="nucleotide sequence ID" value="NZ_JAPMLT010000005.1"/>
</dbReference>
<comment type="caution">
    <text evidence="8">The sequence shown here is derived from an EMBL/GenBank/DDBJ whole genome shotgun (WGS) entry which is preliminary data.</text>
</comment>
<dbReference type="CDD" id="cd00093">
    <property type="entry name" value="HTH_XRE"/>
    <property type="match status" value="1"/>
</dbReference>
<dbReference type="SMART" id="SM00028">
    <property type="entry name" value="TPR"/>
    <property type="match status" value="5"/>
</dbReference>
<evidence type="ECO:0000313" key="9">
    <source>
        <dbReference type="Proteomes" id="UP001208017"/>
    </source>
</evidence>
<comment type="subcellular location">
    <subcellularLocation>
        <location evidence="1">Cytoplasm</location>
    </subcellularLocation>
</comment>
<dbReference type="Gene3D" id="1.25.40.10">
    <property type="entry name" value="Tetratricopeptide repeat domain"/>
    <property type="match status" value="3"/>
</dbReference>
<dbReference type="SUPFAM" id="SSF48452">
    <property type="entry name" value="TPR-like"/>
    <property type="match status" value="2"/>
</dbReference>
<evidence type="ECO:0000256" key="6">
    <source>
        <dbReference type="PROSITE-ProRule" id="PRU00339"/>
    </source>
</evidence>
<protein>
    <submittedName>
        <fullName evidence="8">Tetratricopeptide repeat protein</fullName>
    </submittedName>
</protein>
<feature type="domain" description="HTH cro/C1-type" evidence="7">
    <location>
        <begin position="8"/>
        <end position="61"/>
    </location>
</feature>
<comment type="similarity">
    <text evidence="5">Belongs to the Rap family.</text>
</comment>
<name>A0ABT3X3I1_9BACL</name>
<evidence type="ECO:0000256" key="2">
    <source>
        <dbReference type="ARBA" id="ARBA00022490"/>
    </source>
</evidence>
<reference evidence="8 9" key="1">
    <citation type="submission" date="2022-11" db="EMBL/GenBank/DDBJ databases">
        <title>Study of microbial diversity in lake waters.</title>
        <authorList>
            <person name="Zhang J."/>
        </authorList>
    </citation>
    <scope>NUCLEOTIDE SEQUENCE [LARGE SCALE GENOMIC DNA]</scope>
    <source>
        <strain evidence="8 9">DT12</strain>
    </source>
</reference>
<dbReference type="Pfam" id="PF13432">
    <property type="entry name" value="TPR_16"/>
    <property type="match status" value="1"/>
</dbReference>
<evidence type="ECO:0000256" key="4">
    <source>
        <dbReference type="ARBA" id="ARBA00022803"/>
    </source>
</evidence>
<evidence type="ECO:0000256" key="3">
    <source>
        <dbReference type="ARBA" id="ARBA00022737"/>
    </source>
</evidence>
<accession>A0ABT3X3I1</accession>
<dbReference type="Proteomes" id="UP001208017">
    <property type="component" value="Unassembled WGS sequence"/>
</dbReference>
<keyword evidence="2" id="KW-0963">Cytoplasm</keyword>
<dbReference type="Pfam" id="PF13424">
    <property type="entry name" value="TPR_12"/>
    <property type="match status" value="1"/>
</dbReference>
<dbReference type="Pfam" id="PF13374">
    <property type="entry name" value="TPR_10"/>
    <property type="match status" value="1"/>
</dbReference>
<dbReference type="PANTHER" id="PTHR46630:SF1">
    <property type="entry name" value="TETRATRICOPEPTIDE REPEAT PROTEIN 29"/>
    <property type="match status" value="1"/>
</dbReference>
<feature type="repeat" description="TPR" evidence="6">
    <location>
        <begin position="230"/>
        <end position="263"/>
    </location>
</feature>
<organism evidence="8 9">
    <name type="scientific">Tumebacillus lacus</name>
    <dbReference type="NCBI Taxonomy" id="2995335"/>
    <lineage>
        <taxon>Bacteria</taxon>
        <taxon>Bacillati</taxon>
        <taxon>Bacillota</taxon>
        <taxon>Bacilli</taxon>
        <taxon>Bacillales</taxon>
        <taxon>Alicyclobacillaceae</taxon>
        <taxon>Tumebacillus</taxon>
    </lineage>
</organism>
<evidence type="ECO:0000256" key="1">
    <source>
        <dbReference type="ARBA" id="ARBA00004496"/>
    </source>
</evidence>
<dbReference type="PANTHER" id="PTHR46630">
    <property type="entry name" value="TETRATRICOPEPTIDE REPEAT PROTEIN 29"/>
    <property type="match status" value="1"/>
</dbReference>
<evidence type="ECO:0000256" key="5">
    <source>
        <dbReference type="ARBA" id="ARBA00038253"/>
    </source>
</evidence>
<keyword evidence="4 6" id="KW-0802">TPR repeat</keyword>
<dbReference type="EMBL" id="JAPMLT010000005">
    <property type="protein sequence ID" value="MCX7570537.1"/>
    <property type="molecule type" value="Genomic_DNA"/>
</dbReference>